<dbReference type="InterPro" id="IPR007492">
    <property type="entry name" value="LytTR_DNA-bd_dom"/>
</dbReference>
<keyword evidence="1" id="KW-0597">Phosphoprotein</keyword>
<comment type="caution">
    <text evidence="3">The sequence shown here is derived from an EMBL/GenBank/DDBJ whole genome shotgun (WGS) entry which is preliminary data.</text>
</comment>
<proteinExistence type="predicted"/>
<accession>A0ABS1R063</accession>
<keyword evidence="4" id="KW-1185">Reference proteome</keyword>
<dbReference type="SMART" id="SM00448">
    <property type="entry name" value="REC"/>
    <property type="match status" value="1"/>
</dbReference>
<name>A0ABS1R063_9SPHI</name>
<sequence length="261" mass="30387">MRIWSAVIVDDQRAAIDNLLELLSDIAYIEVVATFVNERDAQRYLHVNQVDFLILDVELLNTDAFSFLQGLANPRIPTILYTGFEKYEDQGYTMDLVDVLLKPVSKSRLMGALRRVNNELQKNLSADEDDLYGGYEFFQVKGPLRYERKMVWFRDIVYIDTAASKVRIHLVCGKILESNATFKQIVERLPQKWFKQCIQNVAFNINFYQKYAGRKVVLNLLRKKKKREGDNVTMVEQYVTVPVGAKDIYLDFYKFLDNNAV</sequence>
<evidence type="ECO:0000259" key="2">
    <source>
        <dbReference type="PROSITE" id="PS50110"/>
    </source>
</evidence>
<dbReference type="Pfam" id="PF00072">
    <property type="entry name" value="Response_reg"/>
    <property type="match status" value="1"/>
</dbReference>
<evidence type="ECO:0000256" key="1">
    <source>
        <dbReference type="PROSITE-ProRule" id="PRU00169"/>
    </source>
</evidence>
<protein>
    <submittedName>
        <fullName evidence="3">Response regulator transcription factor</fullName>
    </submittedName>
</protein>
<gene>
    <name evidence="3" type="ORF">JKG61_02665</name>
</gene>
<evidence type="ECO:0000313" key="3">
    <source>
        <dbReference type="EMBL" id="MBL1407649.1"/>
    </source>
</evidence>
<feature type="domain" description="Response regulatory" evidence="2">
    <location>
        <begin position="5"/>
        <end position="117"/>
    </location>
</feature>
<dbReference type="Gene3D" id="3.40.50.2300">
    <property type="match status" value="1"/>
</dbReference>
<dbReference type="Proteomes" id="UP000625283">
    <property type="component" value="Unassembled WGS sequence"/>
</dbReference>
<dbReference type="InterPro" id="IPR011006">
    <property type="entry name" value="CheY-like_superfamily"/>
</dbReference>
<feature type="modified residue" description="4-aspartylphosphate" evidence="1">
    <location>
        <position position="56"/>
    </location>
</feature>
<evidence type="ECO:0000313" key="4">
    <source>
        <dbReference type="Proteomes" id="UP000625283"/>
    </source>
</evidence>
<dbReference type="Pfam" id="PF04397">
    <property type="entry name" value="LytTR"/>
    <property type="match status" value="1"/>
</dbReference>
<reference evidence="3 4" key="1">
    <citation type="submission" date="2021-01" db="EMBL/GenBank/DDBJ databases">
        <title>C459-1 draft genome sequence.</title>
        <authorList>
            <person name="Zhang X.-F."/>
        </authorList>
    </citation>
    <scope>NUCLEOTIDE SEQUENCE [LARGE SCALE GENOMIC DNA]</scope>
    <source>
        <strain evidence="4">C459-1</strain>
    </source>
</reference>
<dbReference type="EMBL" id="JAERTY010000001">
    <property type="protein sequence ID" value="MBL1407649.1"/>
    <property type="molecule type" value="Genomic_DNA"/>
</dbReference>
<dbReference type="InterPro" id="IPR001789">
    <property type="entry name" value="Sig_transdc_resp-reg_receiver"/>
</dbReference>
<organism evidence="3 4">
    <name type="scientific">Sphingobacterium faecale</name>
    <dbReference type="NCBI Taxonomy" id="2803775"/>
    <lineage>
        <taxon>Bacteria</taxon>
        <taxon>Pseudomonadati</taxon>
        <taxon>Bacteroidota</taxon>
        <taxon>Sphingobacteriia</taxon>
        <taxon>Sphingobacteriales</taxon>
        <taxon>Sphingobacteriaceae</taxon>
        <taxon>Sphingobacterium</taxon>
    </lineage>
</organism>
<dbReference type="RefSeq" id="WP_202101437.1">
    <property type="nucleotide sequence ID" value="NZ_JAERTY010000001.1"/>
</dbReference>
<dbReference type="PROSITE" id="PS50110">
    <property type="entry name" value="RESPONSE_REGULATORY"/>
    <property type="match status" value="1"/>
</dbReference>
<dbReference type="SUPFAM" id="SSF52172">
    <property type="entry name" value="CheY-like"/>
    <property type="match status" value="1"/>
</dbReference>